<dbReference type="RefSeq" id="WP_125000832.1">
    <property type="nucleotide sequence ID" value="NZ_BHYK01000009.1"/>
</dbReference>
<protein>
    <recommendedName>
        <fullName evidence="1">Metalloprotease TldD/E C-terminal domain-containing protein</fullName>
    </recommendedName>
</protein>
<comment type="caution">
    <text evidence="2">The sequence shown here is derived from an EMBL/GenBank/DDBJ whole genome shotgun (WGS) entry which is preliminary data.</text>
</comment>
<name>A0A401ULF1_9CLOT</name>
<feature type="domain" description="Metalloprotease TldD/E C-terminal" evidence="1">
    <location>
        <begin position="237"/>
        <end position="442"/>
    </location>
</feature>
<dbReference type="GO" id="GO:0008237">
    <property type="term" value="F:metallopeptidase activity"/>
    <property type="evidence" value="ECO:0007669"/>
    <property type="project" value="InterPro"/>
</dbReference>
<organism evidence="2 3">
    <name type="scientific">Clostridium tagluense</name>
    <dbReference type="NCBI Taxonomy" id="360422"/>
    <lineage>
        <taxon>Bacteria</taxon>
        <taxon>Bacillati</taxon>
        <taxon>Bacillota</taxon>
        <taxon>Clostridia</taxon>
        <taxon>Eubacteriales</taxon>
        <taxon>Clostridiaceae</taxon>
        <taxon>Clostridium</taxon>
    </lineage>
</organism>
<dbReference type="EMBL" id="BHYK01000009">
    <property type="protein sequence ID" value="GCD10357.1"/>
    <property type="molecule type" value="Genomic_DNA"/>
</dbReference>
<dbReference type="Pfam" id="PF19289">
    <property type="entry name" value="PmbA_TldD_3rd"/>
    <property type="match status" value="1"/>
</dbReference>
<dbReference type="InterPro" id="IPR036059">
    <property type="entry name" value="TldD/PmbA_sf"/>
</dbReference>
<evidence type="ECO:0000259" key="1">
    <source>
        <dbReference type="Pfam" id="PF19289"/>
    </source>
</evidence>
<dbReference type="InterPro" id="IPR045569">
    <property type="entry name" value="Metalloprtase-TldD/E_C"/>
</dbReference>
<reference evidence="2 3" key="1">
    <citation type="submission" date="2018-11" db="EMBL/GenBank/DDBJ databases">
        <title>Genome sequencing and assembly of Clostridium tagluense strain A121.</title>
        <authorList>
            <person name="Murakami T."/>
            <person name="Segawa T."/>
            <person name="Shcherbakova V.A."/>
            <person name="Mori H."/>
            <person name="Yoshimura Y."/>
        </authorList>
    </citation>
    <scope>NUCLEOTIDE SEQUENCE [LARGE SCALE GENOMIC DNA]</scope>
    <source>
        <strain evidence="2 3">A121</strain>
    </source>
</reference>
<proteinExistence type="predicted"/>
<accession>A0A401ULF1</accession>
<evidence type="ECO:0000313" key="2">
    <source>
        <dbReference type="EMBL" id="GCD10357.1"/>
    </source>
</evidence>
<dbReference type="GO" id="GO:0006508">
    <property type="term" value="P:proteolysis"/>
    <property type="evidence" value="ECO:0007669"/>
    <property type="project" value="InterPro"/>
</dbReference>
<dbReference type="AlphaFoldDB" id="A0A401ULF1"/>
<dbReference type="GO" id="GO:0005829">
    <property type="term" value="C:cytosol"/>
    <property type="evidence" value="ECO:0007669"/>
    <property type="project" value="TreeGrafter"/>
</dbReference>
<keyword evidence="3" id="KW-1185">Reference proteome</keyword>
<dbReference type="OrthoDB" id="39969at2"/>
<dbReference type="PANTHER" id="PTHR43421:SF1">
    <property type="entry name" value="METALLOPROTEASE PMBA"/>
    <property type="match status" value="1"/>
</dbReference>
<dbReference type="SUPFAM" id="SSF111283">
    <property type="entry name" value="Putative modulator of DNA gyrase, PmbA/TldD"/>
    <property type="match status" value="1"/>
</dbReference>
<dbReference type="PANTHER" id="PTHR43421">
    <property type="entry name" value="METALLOPROTEASE PMBA"/>
    <property type="match status" value="1"/>
</dbReference>
<gene>
    <name evidence="2" type="ORF">Ctaglu_19800</name>
</gene>
<sequence>MIERIKKLIAESVKLNSLEKDSIKMDGFKIIENKITANELFFVKKGLDMYRAKDVNNFNITIYKNFTEEDVMYTGSSSAIIHPTMSDEEILQVIEEVSFAASFIKNKYYPLVEPSNKVQEEITSNFSEKPLSEWLPTLTDAIYNSDTCDKGGINSSEIFLNKVYTRIVSSTGIDVSFTTYKGEIEFITNWKEDTEEIELYTHLDFSDMDYDLIDEKVKEMLIISKEKAIASPTPALEKYNILLNGTPVIELLSYYVSQASAKTVYNRMSTAKLGENIQGDDAQGDLITLTLDPFMKNSTNSSPYDSNGFPLNSVKIFNSGVLNRYHGDLRHCHYLNIEPTGNISNFIIEGGKHSIADFKMDPYLEIIAFSDFQMDTLTGDFAGEIRLGWVFDGTSTIPVTGGSVSGNIKKLQKQMYLSKEMQKDNNFIGPKIVKLLDVSVAGIA</sequence>
<evidence type="ECO:0000313" key="3">
    <source>
        <dbReference type="Proteomes" id="UP000287872"/>
    </source>
</evidence>
<dbReference type="InterPro" id="IPR047657">
    <property type="entry name" value="PmbA"/>
</dbReference>
<dbReference type="Proteomes" id="UP000287872">
    <property type="component" value="Unassembled WGS sequence"/>
</dbReference>